<evidence type="ECO:0000256" key="10">
    <source>
        <dbReference type="ARBA" id="ARBA00023065"/>
    </source>
</evidence>
<feature type="transmembrane region" description="Helical" evidence="13">
    <location>
        <begin position="217"/>
        <end position="240"/>
    </location>
</feature>
<feature type="transmembrane region" description="Helical" evidence="13">
    <location>
        <begin position="252"/>
        <end position="271"/>
    </location>
</feature>
<dbReference type="Gene3D" id="1.20.1420.30">
    <property type="entry name" value="NCX, central ion-binding region"/>
    <property type="match status" value="2"/>
</dbReference>
<keyword evidence="10 13" id="KW-0406">Ion transport</keyword>
<comment type="caution">
    <text evidence="15">The sequence shown here is derived from an EMBL/GenBank/DDBJ whole genome shotgun (WGS) entry which is preliminary data.</text>
</comment>
<evidence type="ECO:0000256" key="8">
    <source>
        <dbReference type="ARBA" id="ARBA00022837"/>
    </source>
</evidence>
<evidence type="ECO:0000313" key="15">
    <source>
        <dbReference type="EMBL" id="TVU21251.1"/>
    </source>
</evidence>
<sequence>MEVEVSGLGFEEGVVDPELALAAGASSPPVAIATTTVQPLDVEHISSPAAVAESHSPGNKWRKALTSVRVVIFQAKISVLLPFGPVAIMLHHLTGKHASSQYCYVDVLLSCLPSQEGWVSLLSLIGLTPLSERLGYANEQLACYVGPTVKGLLDVTFGNATEIIVSIYALKNGMIRVVQESLIGSILSNMLLVLGCAFFAGGIVHSDRDQVFNKVSAGINSVLLLMALLGIMFPAMLHFTRSEVSYGRSEVALSRFSSCIMIVAYASYLYFQLKTHRSVYSPIEQQEEEAVEEDEKEITEAEAICWLFVLSIWISVLAGYLVDAMQGPSDSPGLPEAFVSFILLPIAEHARTIMFAMKNKLDITLGIAIGSSTRISIFVIPLCVIISWIMGQQMDLNFGLFETATLFVTVILVAFTLQQGSSNYFKGLVLILCYLIAAARTFAYVDPDA</sequence>
<protein>
    <recommendedName>
        <fullName evidence="13">Vacuolar cation/proton exchanger</fullName>
    </recommendedName>
</protein>
<gene>
    <name evidence="15" type="ORF">EJB05_30876</name>
</gene>
<evidence type="ECO:0000256" key="13">
    <source>
        <dbReference type="RuleBase" id="RU365028"/>
    </source>
</evidence>
<dbReference type="Proteomes" id="UP000324897">
    <property type="component" value="Unassembled WGS sequence"/>
</dbReference>
<keyword evidence="5 13" id="KW-0926">Vacuole</keyword>
<keyword evidence="11 13" id="KW-0472">Membrane</keyword>
<accession>A0A5J9UDB5</accession>
<evidence type="ECO:0000256" key="2">
    <source>
        <dbReference type="ARBA" id="ARBA00008248"/>
    </source>
</evidence>
<dbReference type="PANTHER" id="PTHR31503:SF22">
    <property type="entry name" value="VACUOLAR CALCIUM ION TRANSPORTER"/>
    <property type="match status" value="1"/>
</dbReference>
<dbReference type="NCBIfam" id="TIGR00378">
    <property type="entry name" value="cax"/>
    <property type="match status" value="1"/>
</dbReference>
<feature type="transmembrane region" description="Helical" evidence="13">
    <location>
        <begin position="396"/>
        <end position="417"/>
    </location>
</feature>
<dbReference type="InterPro" id="IPR004798">
    <property type="entry name" value="CAX-like"/>
</dbReference>
<evidence type="ECO:0000256" key="4">
    <source>
        <dbReference type="ARBA" id="ARBA00022449"/>
    </source>
</evidence>
<dbReference type="PANTHER" id="PTHR31503">
    <property type="entry name" value="VACUOLAR CALCIUM ION TRANSPORTER"/>
    <property type="match status" value="1"/>
</dbReference>
<dbReference type="GO" id="GO:0006874">
    <property type="term" value="P:intracellular calcium ion homeostasis"/>
    <property type="evidence" value="ECO:0007669"/>
    <property type="project" value="TreeGrafter"/>
</dbReference>
<feature type="transmembrane region" description="Helical" evidence="13">
    <location>
        <begin position="182"/>
        <end position="205"/>
    </location>
</feature>
<evidence type="ECO:0000256" key="1">
    <source>
        <dbReference type="ARBA" id="ARBA00004128"/>
    </source>
</evidence>
<name>A0A5J9UDB5_9POAL</name>
<feature type="transmembrane region" description="Helical" evidence="13">
    <location>
        <begin position="365"/>
        <end position="390"/>
    </location>
</feature>
<keyword evidence="3 13" id="KW-0813">Transport</keyword>
<feature type="domain" description="Sodium/calcium exchanger membrane region" evidence="14">
    <location>
        <begin position="304"/>
        <end position="439"/>
    </location>
</feature>
<evidence type="ECO:0000256" key="9">
    <source>
        <dbReference type="ARBA" id="ARBA00022989"/>
    </source>
</evidence>
<proteinExistence type="inferred from homology"/>
<dbReference type="GO" id="GO:0009705">
    <property type="term" value="C:plant-type vacuole membrane"/>
    <property type="evidence" value="ECO:0007669"/>
    <property type="project" value="TreeGrafter"/>
</dbReference>
<evidence type="ECO:0000256" key="5">
    <source>
        <dbReference type="ARBA" id="ARBA00022554"/>
    </source>
</evidence>
<feature type="domain" description="Sodium/calcium exchanger membrane region" evidence="14">
    <location>
        <begin position="118"/>
        <end position="273"/>
    </location>
</feature>
<keyword evidence="6 13" id="KW-0109">Calcium transport</keyword>
<dbReference type="EMBL" id="RWGY01000026">
    <property type="protein sequence ID" value="TVU21251.1"/>
    <property type="molecule type" value="Genomic_DNA"/>
</dbReference>
<evidence type="ECO:0000256" key="3">
    <source>
        <dbReference type="ARBA" id="ARBA00022448"/>
    </source>
</evidence>
<comment type="similarity">
    <text evidence="2">Belongs to the Ca(2+):cation antiporter (CaCA) (TC 2.A.19) family. Cation/proton exchanger (CAX) subfamily.</text>
</comment>
<dbReference type="Pfam" id="PF01699">
    <property type="entry name" value="Na_Ca_ex"/>
    <property type="match status" value="2"/>
</dbReference>
<keyword evidence="4 13" id="KW-0050">Antiport</keyword>
<dbReference type="FunFam" id="1.20.1420.30:FF:000012">
    <property type="entry name" value="Vacuolar cation/proton exchanger"/>
    <property type="match status" value="1"/>
</dbReference>
<reference evidence="15 16" key="1">
    <citation type="journal article" date="2019" name="Sci. Rep.">
        <title>A high-quality genome of Eragrostis curvula grass provides insights into Poaceae evolution and supports new strategies to enhance forage quality.</title>
        <authorList>
            <person name="Carballo J."/>
            <person name="Santos B.A.C.M."/>
            <person name="Zappacosta D."/>
            <person name="Garbus I."/>
            <person name="Selva J.P."/>
            <person name="Gallo C.A."/>
            <person name="Diaz A."/>
            <person name="Albertini E."/>
            <person name="Caccamo M."/>
            <person name="Echenique V."/>
        </authorList>
    </citation>
    <scope>NUCLEOTIDE SEQUENCE [LARGE SCALE GENOMIC DNA]</scope>
    <source>
        <strain evidence="16">cv. Victoria</strain>
        <tissue evidence="15">Leaf</tissue>
    </source>
</reference>
<keyword evidence="9 13" id="KW-1133">Transmembrane helix</keyword>
<dbReference type="NCBIfam" id="TIGR00846">
    <property type="entry name" value="caca2"/>
    <property type="match status" value="1"/>
</dbReference>
<evidence type="ECO:0000256" key="11">
    <source>
        <dbReference type="ARBA" id="ARBA00023136"/>
    </source>
</evidence>
<comment type="subcellular location">
    <subcellularLocation>
        <location evidence="1">Vacuole membrane</location>
        <topology evidence="1">Multi-pass membrane protein</topology>
    </subcellularLocation>
</comment>
<evidence type="ECO:0000256" key="12">
    <source>
        <dbReference type="ARBA" id="ARBA00025327"/>
    </source>
</evidence>
<evidence type="ECO:0000256" key="7">
    <source>
        <dbReference type="ARBA" id="ARBA00022692"/>
    </source>
</evidence>
<evidence type="ECO:0000259" key="14">
    <source>
        <dbReference type="Pfam" id="PF01699"/>
    </source>
</evidence>
<feature type="non-terminal residue" evidence="15">
    <location>
        <position position="1"/>
    </location>
</feature>
<dbReference type="AlphaFoldDB" id="A0A5J9UDB5"/>
<keyword evidence="8 13" id="KW-0106">Calcium</keyword>
<dbReference type="InterPro" id="IPR004837">
    <property type="entry name" value="NaCa_Exmemb"/>
</dbReference>
<keyword evidence="7 13" id="KW-0812">Transmembrane</keyword>
<organism evidence="15 16">
    <name type="scientific">Eragrostis curvula</name>
    <name type="common">weeping love grass</name>
    <dbReference type="NCBI Taxonomy" id="38414"/>
    <lineage>
        <taxon>Eukaryota</taxon>
        <taxon>Viridiplantae</taxon>
        <taxon>Streptophyta</taxon>
        <taxon>Embryophyta</taxon>
        <taxon>Tracheophyta</taxon>
        <taxon>Spermatophyta</taxon>
        <taxon>Magnoliopsida</taxon>
        <taxon>Liliopsida</taxon>
        <taxon>Poales</taxon>
        <taxon>Poaceae</taxon>
        <taxon>PACMAD clade</taxon>
        <taxon>Chloridoideae</taxon>
        <taxon>Eragrostideae</taxon>
        <taxon>Eragrostidinae</taxon>
        <taxon>Eragrostis</taxon>
    </lineage>
</organism>
<feature type="transmembrane region" description="Helical" evidence="13">
    <location>
        <begin position="303"/>
        <end position="322"/>
    </location>
</feature>
<evidence type="ECO:0000256" key="6">
    <source>
        <dbReference type="ARBA" id="ARBA00022568"/>
    </source>
</evidence>
<feature type="non-terminal residue" evidence="15">
    <location>
        <position position="449"/>
    </location>
</feature>
<feature type="transmembrane region" description="Helical" evidence="13">
    <location>
        <begin position="424"/>
        <end position="445"/>
    </location>
</feature>
<dbReference type="Gramene" id="TVU21251">
    <property type="protein sequence ID" value="TVU21251"/>
    <property type="gene ID" value="EJB05_30876"/>
</dbReference>
<dbReference type="InterPro" id="IPR004713">
    <property type="entry name" value="CaH_exchang"/>
</dbReference>
<dbReference type="GO" id="GO:0015369">
    <property type="term" value="F:calcium:proton antiporter activity"/>
    <property type="evidence" value="ECO:0007669"/>
    <property type="project" value="UniProtKB-UniRule"/>
</dbReference>
<dbReference type="InterPro" id="IPR044880">
    <property type="entry name" value="NCX_ion-bd_dom_sf"/>
</dbReference>
<keyword evidence="16" id="KW-1185">Reference proteome</keyword>
<comment type="caution">
    <text evidence="13">Lacks conserved residue(s) required for the propagation of feature annotation.</text>
</comment>
<dbReference type="OrthoDB" id="1699231at2759"/>
<evidence type="ECO:0000313" key="16">
    <source>
        <dbReference type="Proteomes" id="UP000324897"/>
    </source>
</evidence>
<comment type="function">
    <text evidence="12 13">Vacuolar cation/proton exchanger (CAX). Translocates Ca(2+) and other metal ions into vacuoles using the proton gradient formed by H(+)-ATPase and H(+)-pyrophosphatase.</text>
</comment>